<keyword evidence="2 5" id="KW-0479">Metal-binding</keyword>
<dbReference type="InterPro" id="IPR013154">
    <property type="entry name" value="ADH-like_N"/>
</dbReference>
<comment type="similarity">
    <text evidence="5">Belongs to the zinc-containing alcohol dehydrogenase family.</text>
</comment>
<dbReference type="InterPro" id="IPR002328">
    <property type="entry name" value="ADH_Zn_CS"/>
</dbReference>
<gene>
    <name evidence="7" type="ORF">POBO1169_LOCUS8848</name>
</gene>
<feature type="domain" description="Enoyl reductase (ER)" evidence="6">
    <location>
        <begin position="8"/>
        <end position="345"/>
    </location>
</feature>
<dbReference type="InterPro" id="IPR047109">
    <property type="entry name" value="CAD-like"/>
</dbReference>
<dbReference type="Pfam" id="PF08240">
    <property type="entry name" value="ADH_N"/>
    <property type="match status" value="1"/>
</dbReference>
<dbReference type="Gene3D" id="3.40.50.720">
    <property type="entry name" value="NAD(P)-binding Rossmann-like Domain"/>
    <property type="match status" value="1"/>
</dbReference>
<dbReference type="PROSITE" id="PS00065">
    <property type="entry name" value="D_2_HYDROXYACID_DH_1"/>
    <property type="match status" value="1"/>
</dbReference>
<name>A0A7S0R4K1_9CHLO</name>
<evidence type="ECO:0000256" key="1">
    <source>
        <dbReference type="ARBA" id="ARBA00001947"/>
    </source>
</evidence>
<dbReference type="PROSITE" id="PS00059">
    <property type="entry name" value="ADH_ZINC"/>
    <property type="match status" value="1"/>
</dbReference>
<dbReference type="GO" id="GO:0016616">
    <property type="term" value="F:oxidoreductase activity, acting on the CH-OH group of donors, NAD or NADP as acceptor"/>
    <property type="evidence" value="ECO:0007669"/>
    <property type="project" value="InterPro"/>
</dbReference>
<dbReference type="InterPro" id="IPR036291">
    <property type="entry name" value="NAD(P)-bd_dom_sf"/>
</dbReference>
<accession>A0A7S0R4K1</accession>
<dbReference type="Pfam" id="PF00107">
    <property type="entry name" value="ADH_zinc_N"/>
    <property type="match status" value="1"/>
</dbReference>
<evidence type="ECO:0000256" key="4">
    <source>
        <dbReference type="ARBA" id="ARBA00023002"/>
    </source>
</evidence>
<proteinExistence type="inferred from homology"/>
<organism evidence="7">
    <name type="scientific">Pyramimonas obovata</name>
    <dbReference type="NCBI Taxonomy" id="1411642"/>
    <lineage>
        <taxon>Eukaryota</taxon>
        <taxon>Viridiplantae</taxon>
        <taxon>Chlorophyta</taxon>
        <taxon>Pyramimonadophyceae</taxon>
        <taxon>Pyramimonadales</taxon>
        <taxon>Pyramimonadaceae</taxon>
        <taxon>Pyramimonas</taxon>
        <taxon>Pyramimonas incertae sedis</taxon>
    </lineage>
</organism>
<dbReference type="InterPro" id="IPR029752">
    <property type="entry name" value="D-isomer_DH_CS1"/>
</dbReference>
<reference evidence="7" key="1">
    <citation type="submission" date="2021-01" db="EMBL/GenBank/DDBJ databases">
        <authorList>
            <person name="Corre E."/>
            <person name="Pelletier E."/>
            <person name="Niang G."/>
            <person name="Scheremetjew M."/>
            <person name="Finn R."/>
            <person name="Kale V."/>
            <person name="Holt S."/>
            <person name="Cochrane G."/>
            <person name="Meng A."/>
            <person name="Brown T."/>
            <person name="Cohen L."/>
        </authorList>
    </citation>
    <scope>NUCLEOTIDE SEQUENCE</scope>
    <source>
        <strain evidence="7">CCMP722</strain>
    </source>
</reference>
<dbReference type="AlphaFoldDB" id="A0A7S0R4K1"/>
<dbReference type="FunFam" id="3.40.50.720:FF:000022">
    <property type="entry name" value="Cinnamyl alcohol dehydrogenase"/>
    <property type="match status" value="1"/>
</dbReference>
<evidence type="ECO:0000256" key="5">
    <source>
        <dbReference type="RuleBase" id="RU361277"/>
    </source>
</evidence>
<dbReference type="CDD" id="cd05283">
    <property type="entry name" value="CAD1"/>
    <property type="match status" value="1"/>
</dbReference>
<dbReference type="GO" id="GO:0008270">
    <property type="term" value="F:zinc ion binding"/>
    <property type="evidence" value="ECO:0007669"/>
    <property type="project" value="InterPro"/>
</dbReference>
<dbReference type="SMART" id="SM00829">
    <property type="entry name" value="PKS_ER"/>
    <property type="match status" value="1"/>
</dbReference>
<keyword evidence="4" id="KW-0560">Oxidoreductase</keyword>
<dbReference type="InterPro" id="IPR011032">
    <property type="entry name" value="GroES-like_sf"/>
</dbReference>
<keyword evidence="3 5" id="KW-0862">Zinc</keyword>
<evidence type="ECO:0000313" key="7">
    <source>
        <dbReference type="EMBL" id="CAD8666915.1"/>
    </source>
</evidence>
<sequence length="347" mass="36477">MATYKAYGVPSAAAKAELMDIPCPELGAADVEIDVTHCGICHSDVSLADGEWGPFSVFPQICGHEAVGTVAKVGSAVTHLKPGMRVGVGWQRASCMSCQYCKIGEGECCIDKASGCVPTCAGGGKGGFAKKLFVMAEYAIEIPEKLASEDVGPLFCGGITVYKPLAKYAKPGMRVGVVGIGGLGHMAVLFAKAMGCSVTAYSTSKAKEELAKQLGADQYVVSTDEAAMAAGAEDPAIDVMIVTINQTSDPSKDWATYASHLKMKGAMVFVGAVLNPVPITMFGPPILKDLVFAGSHIGGPKEIKEMLQVAADKGVKPMVEVLPFDQINTALDKVRDNSCRFRMVLKW</sequence>
<comment type="cofactor">
    <cofactor evidence="1 5">
        <name>Zn(2+)</name>
        <dbReference type="ChEBI" id="CHEBI:29105"/>
    </cofactor>
</comment>
<evidence type="ECO:0000256" key="2">
    <source>
        <dbReference type="ARBA" id="ARBA00022723"/>
    </source>
</evidence>
<dbReference type="PANTHER" id="PTHR42683">
    <property type="entry name" value="ALDEHYDE REDUCTASE"/>
    <property type="match status" value="1"/>
</dbReference>
<dbReference type="InterPro" id="IPR020843">
    <property type="entry name" value="ER"/>
</dbReference>
<protein>
    <recommendedName>
        <fullName evidence="6">Enoyl reductase (ER) domain-containing protein</fullName>
    </recommendedName>
</protein>
<dbReference type="SUPFAM" id="SSF50129">
    <property type="entry name" value="GroES-like"/>
    <property type="match status" value="1"/>
</dbReference>
<dbReference type="EMBL" id="HBFA01017313">
    <property type="protein sequence ID" value="CAD8666915.1"/>
    <property type="molecule type" value="Transcribed_RNA"/>
</dbReference>
<evidence type="ECO:0000256" key="3">
    <source>
        <dbReference type="ARBA" id="ARBA00022833"/>
    </source>
</evidence>
<dbReference type="InterPro" id="IPR013149">
    <property type="entry name" value="ADH-like_C"/>
</dbReference>
<evidence type="ECO:0000259" key="6">
    <source>
        <dbReference type="SMART" id="SM00829"/>
    </source>
</evidence>
<dbReference type="Gene3D" id="3.90.180.10">
    <property type="entry name" value="Medium-chain alcohol dehydrogenases, catalytic domain"/>
    <property type="match status" value="1"/>
</dbReference>
<dbReference type="SUPFAM" id="SSF51735">
    <property type="entry name" value="NAD(P)-binding Rossmann-fold domains"/>
    <property type="match status" value="1"/>
</dbReference>